<reference evidence="2" key="1">
    <citation type="submission" date="2016-04" db="EMBL/GenBank/DDBJ databases">
        <authorList>
            <person name="Chen L."/>
            <person name="Zhuang W."/>
            <person name="Wang G."/>
        </authorList>
    </citation>
    <scope>NUCLEOTIDE SEQUENCE [LARGE SCALE GENOMIC DNA]</scope>
    <source>
        <strain evidence="2">17621</strain>
    </source>
</reference>
<evidence type="ECO:0000313" key="1">
    <source>
        <dbReference type="EMBL" id="OQP41851.1"/>
    </source>
</evidence>
<name>A0A1V9E6Z7_9BACT</name>
<sequence length="122" mass="13965">MDNSVGGVFSISVNFDTSFTKTVDMLYSDIKQCHSYRPYSKEILTGDDFFVTFYASNKLQIFGRKKASQDQLAKVNFIVKQLNIYALIPYSGYGKRLKYLKIENWNELLKYLKSGSVGSISE</sequence>
<proteinExistence type="predicted"/>
<protein>
    <submittedName>
        <fullName evidence="1">Uncharacterized protein</fullName>
    </submittedName>
</protein>
<dbReference type="EMBL" id="LVXG01000064">
    <property type="protein sequence ID" value="OQP41851.1"/>
    <property type="molecule type" value="Genomic_DNA"/>
</dbReference>
<organism evidence="1 2">
    <name type="scientific">Niastella yeongjuensis</name>
    <dbReference type="NCBI Taxonomy" id="354355"/>
    <lineage>
        <taxon>Bacteria</taxon>
        <taxon>Pseudomonadati</taxon>
        <taxon>Bacteroidota</taxon>
        <taxon>Chitinophagia</taxon>
        <taxon>Chitinophagales</taxon>
        <taxon>Chitinophagaceae</taxon>
        <taxon>Niastella</taxon>
    </lineage>
</organism>
<gene>
    <name evidence="1" type="ORF">A4H97_34195</name>
</gene>
<comment type="caution">
    <text evidence="1">The sequence shown here is derived from an EMBL/GenBank/DDBJ whole genome shotgun (WGS) entry which is preliminary data.</text>
</comment>
<evidence type="ECO:0000313" key="2">
    <source>
        <dbReference type="Proteomes" id="UP000192610"/>
    </source>
</evidence>
<keyword evidence="2" id="KW-1185">Reference proteome</keyword>
<dbReference type="Proteomes" id="UP000192610">
    <property type="component" value="Unassembled WGS sequence"/>
</dbReference>
<dbReference type="AlphaFoldDB" id="A0A1V9E6Z7"/>
<dbReference type="STRING" id="354355.SAMN05660816_06966"/>
<accession>A0A1V9E6Z7</accession>